<accession>A0ABP1CPY3</accession>
<name>A0ABP1CPY3_9APHY</name>
<protein>
    <recommendedName>
        <fullName evidence="1">HNH nuclease domain-containing protein</fullName>
    </recommendedName>
</protein>
<dbReference type="Proteomes" id="UP001497453">
    <property type="component" value="Chromosome 10"/>
</dbReference>
<evidence type="ECO:0000259" key="1">
    <source>
        <dbReference type="Pfam" id="PF13391"/>
    </source>
</evidence>
<dbReference type="EMBL" id="OZ037953">
    <property type="protein sequence ID" value="CAL1697743.1"/>
    <property type="molecule type" value="Genomic_DNA"/>
</dbReference>
<evidence type="ECO:0000313" key="2">
    <source>
        <dbReference type="EMBL" id="CAL1697743.1"/>
    </source>
</evidence>
<organism evidence="2 3">
    <name type="scientific">Somion occarium</name>
    <dbReference type="NCBI Taxonomy" id="3059160"/>
    <lineage>
        <taxon>Eukaryota</taxon>
        <taxon>Fungi</taxon>
        <taxon>Dikarya</taxon>
        <taxon>Basidiomycota</taxon>
        <taxon>Agaricomycotina</taxon>
        <taxon>Agaricomycetes</taxon>
        <taxon>Polyporales</taxon>
        <taxon>Cerrenaceae</taxon>
        <taxon>Somion</taxon>
    </lineage>
</organism>
<dbReference type="InterPro" id="IPR003615">
    <property type="entry name" value="HNH_nuc"/>
</dbReference>
<evidence type="ECO:0000313" key="3">
    <source>
        <dbReference type="Proteomes" id="UP001497453"/>
    </source>
</evidence>
<gene>
    <name evidence="2" type="ORF">GFSPODELE1_LOCUS1830</name>
</gene>
<proteinExistence type="predicted"/>
<keyword evidence="3" id="KW-1185">Reference proteome</keyword>
<dbReference type="Pfam" id="PF13391">
    <property type="entry name" value="HNH_2"/>
    <property type="match status" value="1"/>
</dbReference>
<feature type="domain" description="HNH nuclease" evidence="1">
    <location>
        <begin position="95"/>
        <end position="186"/>
    </location>
</feature>
<reference evidence="3" key="1">
    <citation type="submission" date="2024-04" db="EMBL/GenBank/DDBJ databases">
        <authorList>
            <person name="Shaw F."/>
            <person name="Minotto A."/>
        </authorList>
    </citation>
    <scope>NUCLEOTIDE SEQUENCE [LARGE SCALE GENOMIC DNA]</scope>
</reference>
<sequence>MHWERPLLLGSYVHVSTLLHPHGLEFIHHQLGNIKGGPPLSSEHPSRPSFDRGRFLLKVSIQEAPKDHSTAKAQALLRDGYRCLVSGKYDALAREALELPLEEILNFGPAVFTECAHIVPASTYFNVNTGNSSKDPNKKDYAASVLAVLKHFGYDVDKLNGASVHSLFNMMTLAHDTHDLFDQLRLWLEATDTPNCYRVQVVDPMFIIPGRQLVTFSTHDTEHLPLPSADLLALHAACAKVAHLSGAAEYLDELDRHLETSKVLAFDGGSAEVLHFAITRLAGEGMDVGA</sequence>